<evidence type="ECO:0000256" key="2">
    <source>
        <dbReference type="ARBA" id="ARBA00022490"/>
    </source>
</evidence>
<dbReference type="InterPro" id="IPR016039">
    <property type="entry name" value="Thiolase-like"/>
</dbReference>
<evidence type="ECO:0000256" key="8">
    <source>
        <dbReference type="ARBA" id="ARBA00023315"/>
    </source>
</evidence>
<dbReference type="HAMAP" id="MF_01815">
    <property type="entry name" value="FabH"/>
    <property type="match status" value="1"/>
</dbReference>
<feature type="active site" evidence="9">
    <location>
        <position position="257"/>
    </location>
</feature>
<feature type="domain" description="Beta-ketoacyl-[acyl-carrier-protein] synthase III C-terminal" evidence="10">
    <location>
        <begin position="241"/>
        <end position="330"/>
    </location>
</feature>
<evidence type="ECO:0000256" key="3">
    <source>
        <dbReference type="ARBA" id="ARBA00022516"/>
    </source>
</evidence>
<dbReference type="PANTHER" id="PTHR34069:SF2">
    <property type="entry name" value="BETA-KETOACYL-[ACYL-CARRIER-PROTEIN] SYNTHASE III"/>
    <property type="match status" value="1"/>
</dbReference>
<keyword evidence="7 9" id="KW-0275">Fatty acid biosynthesis</keyword>
<evidence type="ECO:0000313" key="12">
    <source>
        <dbReference type="EMBL" id="GCE00801.1"/>
    </source>
</evidence>
<dbReference type="Pfam" id="PF08545">
    <property type="entry name" value="ACP_syn_III"/>
    <property type="match status" value="1"/>
</dbReference>
<dbReference type="OrthoDB" id="9815506at2"/>
<comment type="pathway">
    <text evidence="9">Lipid metabolism; fatty acid biosynthesis.</text>
</comment>
<comment type="catalytic activity">
    <reaction evidence="9">
        <text>malonyl-[ACP] + acetyl-CoA + H(+) = 3-oxobutanoyl-[ACP] + CO2 + CoA</text>
        <dbReference type="Rhea" id="RHEA:12080"/>
        <dbReference type="Rhea" id="RHEA-COMP:9623"/>
        <dbReference type="Rhea" id="RHEA-COMP:9625"/>
        <dbReference type="ChEBI" id="CHEBI:15378"/>
        <dbReference type="ChEBI" id="CHEBI:16526"/>
        <dbReference type="ChEBI" id="CHEBI:57287"/>
        <dbReference type="ChEBI" id="CHEBI:57288"/>
        <dbReference type="ChEBI" id="CHEBI:78449"/>
        <dbReference type="ChEBI" id="CHEBI:78450"/>
        <dbReference type="EC" id="2.3.1.180"/>
    </reaction>
</comment>
<keyword evidence="4 9" id="KW-0808">Transferase</keyword>
<gene>
    <name evidence="12" type="primary">fabH3_2</name>
    <name evidence="9" type="synonym">fabH</name>
    <name evidence="12" type="ORF">EHYA_08527</name>
</gene>
<feature type="domain" description="Beta-ketoacyl-[acyl-carrier-protein] synthase III N-terminal" evidence="11">
    <location>
        <begin position="112"/>
        <end position="192"/>
    </location>
</feature>
<dbReference type="Gene3D" id="3.40.47.10">
    <property type="match status" value="1"/>
</dbReference>
<dbReference type="InterPro" id="IPR013751">
    <property type="entry name" value="ACP_syn_III_N"/>
</dbReference>
<protein>
    <recommendedName>
        <fullName evidence="9">Beta-ketoacyl-[acyl-carrier-protein] synthase III</fullName>
        <shortName evidence="9">Beta-ketoacyl-ACP synthase III</shortName>
        <shortName evidence="9">KAS III</shortName>
        <ecNumber evidence="9">2.3.1.180</ecNumber>
    </recommendedName>
    <alternativeName>
        <fullName evidence="9">3-oxoacyl-[acyl-carrier-protein] synthase 3</fullName>
    </alternativeName>
    <alternativeName>
        <fullName evidence="9">3-oxoacyl-[acyl-carrier-protein] synthase III</fullName>
    </alternativeName>
</protein>
<accession>A0A401Z1Z7</accession>
<keyword evidence="9" id="KW-0511">Multifunctional enzyme</keyword>
<feature type="active site" evidence="9">
    <location>
        <position position="287"/>
    </location>
</feature>
<evidence type="ECO:0000313" key="13">
    <source>
        <dbReference type="Proteomes" id="UP000286931"/>
    </source>
</evidence>
<comment type="subcellular location">
    <subcellularLocation>
        <location evidence="9">Cytoplasm</location>
    </subcellularLocation>
</comment>
<dbReference type="PANTHER" id="PTHR34069">
    <property type="entry name" value="3-OXOACYL-[ACYL-CARRIER-PROTEIN] SYNTHASE 3"/>
    <property type="match status" value="1"/>
</dbReference>
<dbReference type="RefSeq" id="WP_126642494.1">
    <property type="nucleotide sequence ID" value="NZ_BIFH01000042.1"/>
</dbReference>
<organism evidence="12 13">
    <name type="scientific">Embleya hyalina</name>
    <dbReference type="NCBI Taxonomy" id="516124"/>
    <lineage>
        <taxon>Bacteria</taxon>
        <taxon>Bacillati</taxon>
        <taxon>Actinomycetota</taxon>
        <taxon>Actinomycetes</taxon>
        <taxon>Kitasatosporales</taxon>
        <taxon>Streptomycetaceae</taxon>
        <taxon>Embleya</taxon>
    </lineage>
</organism>
<comment type="subunit">
    <text evidence="9">Homodimer.</text>
</comment>
<dbReference type="NCBIfam" id="TIGR00747">
    <property type="entry name" value="fabH"/>
    <property type="match status" value="1"/>
</dbReference>
<evidence type="ECO:0000256" key="9">
    <source>
        <dbReference type="HAMAP-Rule" id="MF_01815"/>
    </source>
</evidence>
<keyword evidence="2 9" id="KW-0963">Cytoplasm</keyword>
<dbReference type="NCBIfam" id="NF006829">
    <property type="entry name" value="PRK09352.1"/>
    <property type="match status" value="1"/>
</dbReference>
<proteinExistence type="inferred from homology"/>
<feature type="region of interest" description="ACP-binding" evidence="9">
    <location>
        <begin position="258"/>
        <end position="262"/>
    </location>
</feature>
<dbReference type="GO" id="GO:0004315">
    <property type="term" value="F:3-oxoacyl-[acyl-carrier-protein] synthase activity"/>
    <property type="evidence" value="ECO:0007669"/>
    <property type="project" value="InterPro"/>
</dbReference>
<feature type="active site" evidence="9">
    <location>
        <position position="118"/>
    </location>
</feature>
<dbReference type="InterPro" id="IPR013747">
    <property type="entry name" value="ACP_syn_III_C"/>
</dbReference>
<evidence type="ECO:0000256" key="4">
    <source>
        <dbReference type="ARBA" id="ARBA00022679"/>
    </source>
</evidence>
<keyword evidence="8 9" id="KW-0012">Acyltransferase</keyword>
<comment type="similarity">
    <text evidence="1 9">Belongs to the thiolase-like superfamily. FabH family.</text>
</comment>
<keyword evidence="13" id="KW-1185">Reference proteome</keyword>
<dbReference type="EC" id="2.3.1.180" evidence="9"/>
<dbReference type="AlphaFoldDB" id="A0A401Z1Z7"/>
<dbReference type="EMBL" id="BIFH01000042">
    <property type="protein sequence ID" value="GCE00801.1"/>
    <property type="molecule type" value="Genomic_DNA"/>
</dbReference>
<keyword evidence="6 9" id="KW-0443">Lipid metabolism</keyword>
<evidence type="ECO:0000256" key="5">
    <source>
        <dbReference type="ARBA" id="ARBA00022832"/>
    </source>
</evidence>
<sequence length="339" mass="34737">MRGPDGTGAPTAVIGGLGSWLPPNVVGNADLAARLDTTEDWIAGRTGILERRICDPDTLTSDIATTAGARALRSADEDGAEAVVLATTTPDRTCPASAPLVAARLGLSGAAFDIAAVCTGFLYGLAVAAGLVVSGTADRVLLIAADRFSTLTDPQDRTTVPIFGDGAGAVLLRRGRAGDPGALGPVILGSDGAQRDLITVRPSGVASPEPGGARAGYFEMQGRKVFRHAVERMGEAAADALAAAGWDVADVDRLVAHQANARITANVADRLGLPAERRVENIARVGNTAAASIPILLAQAADEGRLRTGHRVLMTAFGGGLTWGATTVLWPDVKPRTDD</sequence>
<keyword evidence="3 9" id="KW-0444">Lipid biosynthesis</keyword>
<comment type="function">
    <text evidence="9">Catalyzes the condensation reaction of fatty acid synthesis by the addition to an acyl acceptor of two carbons from malonyl-ACP. Catalyzes the first condensation reaction which initiates fatty acid synthesis and may therefore play a role in governing the total rate of fatty acid production. Possesses both acetoacetyl-ACP synthase and acetyl transacylase activities. Its substrate specificity determines the biosynthesis of branched-chain and/or straight-chain of fatty acids.</text>
</comment>
<name>A0A401Z1Z7_9ACTN</name>
<dbReference type="Proteomes" id="UP000286931">
    <property type="component" value="Unassembled WGS sequence"/>
</dbReference>
<dbReference type="GO" id="GO:0033818">
    <property type="term" value="F:beta-ketoacyl-acyl-carrier-protein synthase III activity"/>
    <property type="evidence" value="ECO:0007669"/>
    <property type="project" value="UniProtKB-UniRule"/>
</dbReference>
<dbReference type="GO" id="GO:0006633">
    <property type="term" value="P:fatty acid biosynthetic process"/>
    <property type="evidence" value="ECO:0007669"/>
    <property type="project" value="UniProtKB-UniRule"/>
</dbReference>
<reference evidence="12 13" key="1">
    <citation type="submission" date="2018-12" db="EMBL/GenBank/DDBJ databases">
        <title>Draft genome sequence of Embleya hyalina NBRC 13850T.</title>
        <authorList>
            <person name="Komaki H."/>
            <person name="Hosoyama A."/>
            <person name="Kimura A."/>
            <person name="Ichikawa N."/>
            <person name="Tamura T."/>
        </authorList>
    </citation>
    <scope>NUCLEOTIDE SEQUENCE [LARGE SCALE GENOMIC DNA]</scope>
    <source>
        <strain evidence="12 13">NBRC 13850</strain>
    </source>
</reference>
<evidence type="ECO:0000256" key="6">
    <source>
        <dbReference type="ARBA" id="ARBA00023098"/>
    </source>
</evidence>
<evidence type="ECO:0000259" key="10">
    <source>
        <dbReference type="Pfam" id="PF08541"/>
    </source>
</evidence>
<dbReference type="SUPFAM" id="SSF53901">
    <property type="entry name" value="Thiolase-like"/>
    <property type="match status" value="1"/>
</dbReference>
<dbReference type="GO" id="GO:0005737">
    <property type="term" value="C:cytoplasm"/>
    <property type="evidence" value="ECO:0007669"/>
    <property type="project" value="UniProtKB-SubCell"/>
</dbReference>
<comment type="caution">
    <text evidence="12">The sequence shown here is derived from an EMBL/GenBank/DDBJ whole genome shotgun (WGS) entry which is preliminary data.</text>
</comment>
<dbReference type="CDD" id="cd00830">
    <property type="entry name" value="KAS_III"/>
    <property type="match status" value="1"/>
</dbReference>
<evidence type="ECO:0000256" key="1">
    <source>
        <dbReference type="ARBA" id="ARBA00008642"/>
    </source>
</evidence>
<dbReference type="GO" id="GO:0044550">
    <property type="term" value="P:secondary metabolite biosynthetic process"/>
    <property type="evidence" value="ECO:0007669"/>
    <property type="project" value="TreeGrafter"/>
</dbReference>
<dbReference type="InterPro" id="IPR004655">
    <property type="entry name" value="FabH"/>
</dbReference>
<comment type="domain">
    <text evidence="9">The last Arg residue of the ACP-binding site is essential for the weak association between ACP/AcpP and FabH.</text>
</comment>
<evidence type="ECO:0000259" key="11">
    <source>
        <dbReference type="Pfam" id="PF08545"/>
    </source>
</evidence>
<keyword evidence="5 9" id="KW-0276">Fatty acid metabolism</keyword>
<dbReference type="Pfam" id="PF08541">
    <property type="entry name" value="ACP_syn_III_C"/>
    <property type="match status" value="1"/>
</dbReference>
<evidence type="ECO:0000256" key="7">
    <source>
        <dbReference type="ARBA" id="ARBA00023160"/>
    </source>
</evidence>
<dbReference type="UniPathway" id="UPA00094"/>